<feature type="region of interest" description="Disordered" evidence="1">
    <location>
        <begin position="1"/>
        <end position="64"/>
    </location>
</feature>
<keyword evidence="3" id="KW-1185">Reference proteome</keyword>
<dbReference type="AlphaFoldDB" id="A0A9J6GCB2"/>
<evidence type="ECO:0000256" key="1">
    <source>
        <dbReference type="SAM" id="MobiDB-lite"/>
    </source>
</evidence>
<proteinExistence type="predicted"/>
<dbReference type="Proteomes" id="UP000821853">
    <property type="component" value="Chromosome 4"/>
</dbReference>
<evidence type="ECO:0000313" key="2">
    <source>
        <dbReference type="EMBL" id="KAH9373109.1"/>
    </source>
</evidence>
<accession>A0A9J6GCB2</accession>
<organism evidence="2 3">
    <name type="scientific">Haemaphysalis longicornis</name>
    <name type="common">Bush tick</name>
    <dbReference type="NCBI Taxonomy" id="44386"/>
    <lineage>
        <taxon>Eukaryota</taxon>
        <taxon>Metazoa</taxon>
        <taxon>Ecdysozoa</taxon>
        <taxon>Arthropoda</taxon>
        <taxon>Chelicerata</taxon>
        <taxon>Arachnida</taxon>
        <taxon>Acari</taxon>
        <taxon>Parasitiformes</taxon>
        <taxon>Ixodida</taxon>
        <taxon>Ixodoidea</taxon>
        <taxon>Ixodidae</taxon>
        <taxon>Haemaphysalinae</taxon>
        <taxon>Haemaphysalis</taxon>
    </lineage>
</organism>
<sequence length="101" mass="11007">MDTGGPAPSATSDVPGFMPPARAACRGTYRLGVHPKEPDSSGAGGETLETMDVVPSPLPPQHFHPIYRSRNFRDQGANQPKNARCPAKVQCLVLRRRSRRK</sequence>
<comment type="caution">
    <text evidence="2">The sequence shown here is derived from an EMBL/GenBank/DDBJ whole genome shotgun (WGS) entry which is preliminary data.</text>
</comment>
<name>A0A9J6GCB2_HAELO</name>
<dbReference type="EMBL" id="JABSTR010000006">
    <property type="protein sequence ID" value="KAH9373109.1"/>
    <property type="molecule type" value="Genomic_DNA"/>
</dbReference>
<gene>
    <name evidence="2" type="ORF">HPB48_001079</name>
</gene>
<reference evidence="2 3" key="1">
    <citation type="journal article" date="2020" name="Cell">
        <title>Large-Scale Comparative Analyses of Tick Genomes Elucidate Their Genetic Diversity and Vector Capacities.</title>
        <authorList>
            <consortium name="Tick Genome and Microbiome Consortium (TIGMIC)"/>
            <person name="Jia N."/>
            <person name="Wang J."/>
            <person name="Shi W."/>
            <person name="Du L."/>
            <person name="Sun Y."/>
            <person name="Zhan W."/>
            <person name="Jiang J.F."/>
            <person name="Wang Q."/>
            <person name="Zhang B."/>
            <person name="Ji P."/>
            <person name="Bell-Sakyi L."/>
            <person name="Cui X.M."/>
            <person name="Yuan T.T."/>
            <person name="Jiang B.G."/>
            <person name="Yang W.F."/>
            <person name="Lam T.T."/>
            <person name="Chang Q.C."/>
            <person name="Ding S.J."/>
            <person name="Wang X.J."/>
            <person name="Zhu J.G."/>
            <person name="Ruan X.D."/>
            <person name="Zhao L."/>
            <person name="Wei J.T."/>
            <person name="Ye R.Z."/>
            <person name="Que T.C."/>
            <person name="Du C.H."/>
            <person name="Zhou Y.H."/>
            <person name="Cheng J.X."/>
            <person name="Dai P.F."/>
            <person name="Guo W.B."/>
            <person name="Han X.H."/>
            <person name="Huang E.J."/>
            <person name="Li L.F."/>
            <person name="Wei W."/>
            <person name="Gao Y.C."/>
            <person name="Liu J.Z."/>
            <person name="Shao H.Z."/>
            <person name="Wang X."/>
            <person name="Wang C.C."/>
            <person name="Yang T.C."/>
            <person name="Huo Q.B."/>
            <person name="Li W."/>
            <person name="Chen H.Y."/>
            <person name="Chen S.E."/>
            <person name="Zhou L.G."/>
            <person name="Ni X.B."/>
            <person name="Tian J.H."/>
            <person name="Sheng Y."/>
            <person name="Liu T."/>
            <person name="Pan Y.S."/>
            <person name="Xia L.Y."/>
            <person name="Li J."/>
            <person name="Zhao F."/>
            <person name="Cao W.C."/>
        </authorList>
    </citation>
    <scope>NUCLEOTIDE SEQUENCE [LARGE SCALE GENOMIC DNA]</scope>
    <source>
        <strain evidence="2">HaeL-2018</strain>
    </source>
</reference>
<protein>
    <submittedName>
        <fullName evidence="2">Uncharacterized protein</fullName>
    </submittedName>
</protein>
<evidence type="ECO:0000313" key="3">
    <source>
        <dbReference type="Proteomes" id="UP000821853"/>
    </source>
</evidence>
<dbReference type="VEuPathDB" id="VectorBase:HLOH_050516"/>